<accession>A0ABW3MQU0</accession>
<evidence type="ECO:0000259" key="1">
    <source>
        <dbReference type="Pfam" id="PF20703"/>
    </source>
</evidence>
<reference evidence="3" key="1">
    <citation type="journal article" date="2019" name="Int. J. Syst. Evol. Microbiol.">
        <title>The Global Catalogue of Microorganisms (GCM) 10K type strain sequencing project: providing services to taxonomists for standard genome sequencing and annotation.</title>
        <authorList>
            <consortium name="The Broad Institute Genomics Platform"/>
            <consortium name="The Broad Institute Genome Sequencing Center for Infectious Disease"/>
            <person name="Wu L."/>
            <person name="Ma J."/>
        </authorList>
    </citation>
    <scope>NUCLEOTIDE SEQUENCE [LARGE SCALE GENOMIC DNA]</scope>
    <source>
        <strain evidence="3">JCM 31486</strain>
    </source>
</reference>
<feature type="non-terminal residue" evidence="2">
    <location>
        <position position="109"/>
    </location>
</feature>
<feature type="domain" description="Novel STAND NTPase 1" evidence="1">
    <location>
        <begin position="48"/>
        <end position="108"/>
    </location>
</feature>
<dbReference type="EMBL" id="JBHTIS010003788">
    <property type="protein sequence ID" value="MFD1051684.1"/>
    <property type="molecule type" value="Genomic_DNA"/>
</dbReference>
<dbReference type="Proteomes" id="UP001597045">
    <property type="component" value="Unassembled WGS sequence"/>
</dbReference>
<organism evidence="2 3">
    <name type="scientific">Kibdelosporangium lantanae</name>
    <dbReference type="NCBI Taxonomy" id="1497396"/>
    <lineage>
        <taxon>Bacteria</taxon>
        <taxon>Bacillati</taxon>
        <taxon>Actinomycetota</taxon>
        <taxon>Actinomycetes</taxon>
        <taxon>Pseudonocardiales</taxon>
        <taxon>Pseudonocardiaceae</taxon>
        <taxon>Kibdelosporangium</taxon>
    </lineage>
</organism>
<dbReference type="InterPro" id="IPR049052">
    <property type="entry name" value="nSTAND1"/>
</dbReference>
<sequence length="109" mass="11809">MTAQAAGSARVFQSGRDQFVADRDLHIYLHNGVRVTRRTVSAADVDCPYPGLTAFESEQAKWFFGRDRLTNELVIRVGERLDTHGVQAVIAPSGAGKSSLLRAGLIPAV</sequence>
<proteinExistence type="predicted"/>
<dbReference type="Pfam" id="PF20703">
    <property type="entry name" value="nSTAND1"/>
    <property type="match status" value="1"/>
</dbReference>
<keyword evidence="3" id="KW-1185">Reference proteome</keyword>
<name>A0ABW3MQU0_9PSEU</name>
<evidence type="ECO:0000313" key="2">
    <source>
        <dbReference type="EMBL" id="MFD1051684.1"/>
    </source>
</evidence>
<evidence type="ECO:0000313" key="3">
    <source>
        <dbReference type="Proteomes" id="UP001597045"/>
    </source>
</evidence>
<gene>
    <name evidence="2" type="ORF">ACFQ1S_42090</name>
</gene>
<comment type="caution">
    <text evidence="2">The sequence shown here is derived from an EMBL/GenBank/DDBJ whole genome shotgun (WGS) entry which is preliminary data.</text>
</comment>
<protein>
    <recommendedName>
        <fullName evidence="1">Novel STAND NTPase 1 domain-containing protein</fullName>
    </recommendedName>
</protein>